<dbReference type="PRINTS" id="PR00723">
    <property type="entry name" value="SUBTILISIN"/>
</dbReference>
<evidence type="ECO:0000256" key="3">
    <source>
        <dbReference type="ARBA" id="ARBA00022525"/>
    </source>
</evidence>
<evidence type="ECO:0000256" key="5">
    <source>
        <dbReference type="ARBA" id="ARBA00022729"/>
    </source>
</evidence>
<reference evidence="16" key="1">
    <citation type="journal article" date="2021" name="Nat. Commun.">
        <title>Genetic determinants of endophytism in the Arabidopsis root mycobiome.</title>
        <authorList>
            <person name="Mesny F."/>
            <person name="Miyauchi S."/>
            <person name="Thiergart T."/>
            <person name="Pickel B."/>
            <person name="Atanasova L."/>
            <person name="Karlsson M."/>
            <person name="Huettel B."/>
            <person name="Barry K.W."/>
            <person name="Haridas S."/>
            <person name="Chen C."/>
            <person name="Bauer D."/>
            <person name="Andreopoulos W."/>
            <person name="Pangilinan J."/>
            <person name="LaButti K."/>
            <person name="Riley R."/>
            <person name="Lipzen A."/>
            <person name="Clum A."/>
            <person name="Drula E."/>
            <person name="Henrissat B."/>
            <person name="Kohler A."/>
            <person name="Grigoriev I.V."/>
            <person name="Martin F.M."/>
            <person name="Hacquard S."/>
        </authorList>
    </citation>
    <scope>NUCLEOTIDE SEQUENCE</scope>
    <source>
        <strain evidence="16">MPI-SDFR-AT-0117</strain>
    </source>
</reference>
<dbReference type="EMBL" id="JAGSXJ010000020">
    <property type="protein sequence ID" value="KAH6679908.1"/>
    <property type="molecule type" value="Genomic_DNA"/>
</dbReference>
<dbReference type="PROSITE" id="PS00137">
    <property type="entry name" value="SUBTILASE_HIS"/>
    <property type="match status" value="1"/>
</dbReference>
<dbReference type="GO" id="GO:0004252">
    <property type="term" value="F:serine-type endopeptidase activity"/>
    <property type="evidence" value="ECO:0007669"/>
    <property type="project" value="UniProtKB-UniRule"/>
</dbReference>
<evidence type="ECO:0000256" key="4">
    <source>
        <dbReference type="ARBA" id="ARBA00022670"/>
    </source>
</evidence>
<dbReference type="InterPro" id="IPR036852">
    <property type="entry name" value="Peptidase_S8/S53_dom_sf"/>
</dbReference>
<feature type="domain" description="C5a peptidase/Subtilisin-like protease SBT2-like Fn3-like" evidence="15">
    <location>
        <begin position="600"/>
        <end position="719"/>
    </location>
</feature>
<evidence type="ECO:0000259" key="15">
    <source>
        <dbReference type="Pfam" id="PF06280"/>
    </source>
</evidence>
<dbReference type="CDD" id="cd07489">
    <property type="entry name" value="Peptidases_S8_5"/>
    <property type="match status" value="1"/>
</dbReference>
<keyword evidence="6 9" id="KW-0378">Hydrolase</keyword>
<dbReference type="InterPro" id="IPR013783">
    <property type="entry name" value="Ig-like_fold"/>
</dbReference>
<dbReference type="InterPro" id="IPR023828">
    <property type="entry name" value="Peptidase_S8_Ser-AS"/>
</dbReference>
<evidence type="ECO:0000313" key="16">
    <source>
        <dbReference type="EMBL" id="KAH6679908.1"/>
    </source>
</evidence>
<dbReference type="InterPro" id="IPR050131">
    <property type="entry name" value="Peptidase_S8_subtilisin-like"/>
</dbReference>
<evidence type="ECO:0000259" key="13">
    <source>
        <dbReference type="Pfam" id="PF00082"/>
    </source>
</evidence>
<feature type="chain" id="PRO_5040418055" evidence="12">
    <location>
        <begin position="19"/>
        <end position="896"/>
    </location>
</feature>
<feature type="signal peptide" evidence="12">
    <location>
        <begin position="1"/>
        <end position="18"/>
    </location>
</feature>
<keyword evidence="3" id="KW-0964">Secreted</keyword>
<dbReference type="InterPro" id="IPR022398">
    <property type="entry name" value="Peptidase_S8_His-AS"/>
</dbReference>
<comment type="similarity">
    <text evidence="1 9 10">Belongs to the peptidase S8 family.</text>
</comment>
<protein>
    <submittedName>
        <fullName evidence="16">Minor extracellular protease vpr</fullName>
    </submittedName>
</protein>
<dbReference type="InterPro" id="IPR010435">
    <property type="entry name" value="C5a/SBT2-like_Fn3"/>
</dbReference>
<keyword evidence="5 12" id="KW-0732">Signal</keyword>
<dbReference type="InterPro" id="IPR034187">
    <property type="entry name" value="Peptidases_S8_5"/>
</dbReference>
<proteinExistence type="inferred from homology"/>
<sequence length="896" mass="96614">MSIRLVLWALALQSGVSALRRRDDGTAEDPEPAAHKFLVELAPGNNIDGLRQQVEELPGVVVLKTFESEIFTGISVDTSHATADIPLESLQAATHAWPMRTIRRANLPNAERVFDDDLSAKNYTLHHYTGVDKLHAAGYLGKGAIVAVVDTGIDYNHTALGGGIGPGFKVAAGHDFVGNEDFPNGPKKPDDDPMDQRGHGTHVAGIIGGKSESFVGVAPEATLLAYKVFTSLDGTDEETLVESFLMAYEAGADIITASIGGPYGFSDGAWAMLASRIVDEGVIVTIAASNDGWVGPFFASSGSSGKNVIAVASMEPSTLAAEPFTVNITQQVRSESFEFGYIPGERSWEIPDQPIIPTSTNSSVENDACEPLPADFPDLTNAIALIRRGGCDFIIKQSNAEKFGAKYILFYNNDGQIISPWTGSTVSQIAMMEADAGKAIVDAVQNNGTVRASFTHKSHRVGVYNAAGGRPNEFTSWGGLYDLQIKPDVAAPGGHIYSTEMNGAWGVRSGTSMATPYVAGIAALYVGRYGGRSVHGKSFGRDMFKRIVTSGAALPWSTSDVPPVQEYGYFAPVPQVGSGMIDAVKVLEYMTVLEYDNFGLNDTANFRPEHDLTITNNGDGDVTYTFAVQPAGGFEMYQSRSATVSRDSTIKSLQNLGAPISLEPEVALPDPLTLAPGESKTVRFTFALPSENVRQGEMPVYSGKILVTGSNEEALSVPYFGVAFSLLEEIPEQFPVGSPTIGSSGNGGFRWTFDLEARSYPTIYATFEWGVTELRWDIFEAGWTEDQWQYPPVVGEKGHIGSATSYIEAGREWQFNPDTMDANATYPFPVRSLSRTYPFIVGYYEFWWLGGMADGSQIPSGNYTMRFAALLPFGDPSKASHWDVWDTPPVLVTRGA</sequence>
<keyword evidence="2" id="KW-0134">Cell wall</keyword>
<evidence type="ECO:0000256" key="12">
    <source>
        <dbReference type="SAM" id="SignalP"/>
    </source>
</evidence>
<dbReference type="Pfam" id="PF00082">
    <property type="entry name" value="Peptidase_S8"/>
    <property type="match status" value="1"/>
</dbReference>
<dbReference type="PANTHER" id="PTHR43806">
    <property type="entry name" value="PEPTIDASE S8"/>
    <property type="match status" value="1"/>
</dbReference>
<dbReference type="InterPro" id="IPR023827">
    <property type="entry name" value="Peptidase_S8_Asp-AS"/>
</dbReference>
<keyword evidence="17" id="KW-1185">Reference proteome</keyword>
<keyword evidence="7 9" id="KW-0720">Serine protease</keyword>
<accession>A0A9P8V7N5</accession>
<feature type="active site" description="Charge relay system" evidence="8 9">
    <location>
        <position position="150"/>
    </location>
</feature>
<evidence type="ECO:0000313" key="17">
    <source>
        <dbReference type="Proteomes" id="UP000770015"/>
    </source>
</evidence>
<feature type="active site" description="Charge relay system" evidence="8 9">
    <location>
        <position position="199"/>
    </location>
</feature>
<dbReference type="Proteomes" id="UP000770015">
    <property type="component" value="Unassembled WGS sequence"/>
</dbReference>
<dbReference type="Gene3D" id="3.40.50.200">
    <property type="entry name" value="Peptidase S8/S53 domain"/>
    <property type="match status" value="1"/>
</dbReference>
<keyword evidence="4 9" id="KW-0645">Protease</keyword>
<organism evidence="16 17">
    <name type="scientific">Plectosphaerella plurivora</name>
    <dbReference type="NCBI Taxonomy" id="936078"/>
    <lineage>
        <taxon>Eukaryota</taxon>
        <taxon>Fungi</taxon>
        <taxon>Dikarya</taxon>
        <taxon>Ascomycota</taxon>
        <taxon>Pezizomycotina</taxon>
        <taxon>Sordariomycetes</taxon>
        <taxon>Hypocreomycetidae</taxon>
        <taxon>Glomerellales</taxon>
        <taxon>Plectosphaerellaceae</taxon>
        <taxon>Plectosphaerella</taxon>
    </lineage>
</organism>
<dbReference type="PROSITE" id="PS00138">
    <property type="entry name" value="SUBTILASE_SER"/>
    <property type="match status" value="1"/>
</dbReference>
<dbReference type="PROSITE" id="PS51892">
    <property type="entry name" value="SUBTILASE"/>
    <property type="match status" value="1"/>
</dbReference>
<dbReference type="Gene3D" id="2.60.40.10">
    <property type="entry name" value="Immunoglobulins"/>
    <property type="match status" value="1"/>
</dbReference>
<dbReference type="OrthoDB" id="10256524at2759"/>
<feature type="domain" description="PA" evidence="14">
    <location>
        <begin position="365"/>
        <end position="419"/>
    </location>
</feature>
<dbReference type="SUPFAM" id="SSF52025">
    <property type="entry name" value="PA domain"/>
    <property type="match status" value="1"/>
</dbReference>
<dbReference type="CDD" id="cd02124">
    <property type="entry name" value="PA_PoS1_like"/>
    <property type="match status" value="1"/>
</dbReference>
<evidence type="ECO:0000256" key="1">
    <source>
        <dbReference type="ARBA" id="ARBA00011073"/>
    </source>
</evidence>
<evidence type="ECO:0000256" key="6">
    <source>
        <dbReference type="ARBA" id="ARBA00022801"/>
    </source>
</evidence>
<dbReference type="PROSITE" id="PS00136">
    <property type="entry name" value="SUBTILASE_ASP"/>
    <property type="match status" value="1"/>
</dbReference>
<evidence type="ECO:0000256" key="11">
    <source>
        <dbReference type="SAM" id="MobiDB-lite"/>
    </source>
</evidence>
<comment type="caution">
    <text evidence="16">The sequence shown here is derived from an EMBL/GenBank/DDBJ whole genome shotgun (WGS) entry which is preliminary data.</text>
</comment>
<feature type="region of interest" description="Disordered" evidence="11">
    <location>
        <begin position="179"/>
        <end position="199"/>
    </location>
</feature>
<evidence type="ECO:0000256" key="7">
    <source>
        <dbReference type="ARBA" id="ARBA00022825"/>
    </source>
</evidence>
<dbReference type="InterPro" id="IPR003137">
    <property type="entry name" value="PA_domain"/>
</dbReference>
<dbReference type="AlphaFoldDB" id="A0A9P8V7N5"/>
<evidence type="ECO:0000256" key="8">
    <source>
        <dbReference type="PIRSR" id="PIRSR615500-1"/>
    </source>
</evidence>
<dbReference type="Pfam" id="PF02225">
    <property type="entry name" value="PA"/>
    <property type="match status" value="1"/>
</dbReference>
<dbReference type="SUPFAM" id="SSF52743">
    <property type="entry name" value="Subtilisin-like"/>
    <property type="match status" value="1"/>
</dbReference>
<evidence type="ECO:0000259" key="14">
    <source>
        <dbReference type="Pfam" id="PF02225"/>
    </source>
</evidence>
<dbReference type="InterPro" id="IPR046450">
    <property type="entry name" value="PA_dom_sf"/>
</dbReference>
<evidence type="ECO:0000256" key="2">
    <source>
        <dbReference type="ARBA" id="ARBA00022512"/>
    </source>
</evidence>
<gene>
    <name evidence="16" type="ORF">F5X68DRAFT_244822</name>
</gene>
<dbReference type="GO" id="GO:0006508">
    <property type="term" value="P:proteolysis"/>
    <property type="evidence" value="ECO:0007669"/>
    <property type="project" value="UniProtKB-KW"/>
</dbReference>
<dbReference type="GO" id="GO:0016020">
    <property type="term" value="C:membrane"/>
    <property type="evidence" value="ECO:0007669"/>
    <property type="project" value="InterPro"/>
</dbReference>
<dbReference type="InterPro" id="IPR015500">
    <property type="entry name" value="Peptidase_S8_subtilisin-rel"/>
</dbReference>
<dbReference type="InterPro" id="IPR000209">
    <property type="entry name" value="Peptidase_S8/S53_dom"/>
</dbReference>
<dbReference type="Gene3D" id="3.50.30.30">
    <property type="match status" value="1"/>
</dbReference>
<feature type="compositionally biased region" description="Basic and acidic residues" evidence="11">
    <location>
        <begin position="187"/>
        <end position="198"/>
    </location>
</feature>
<dbReference type="PANTHER" id="PTHR43806:SF66">
    <property type="entry name" value="SERIN ENDOPEPTIDASE"/>
    <property type="match status" value="1"/>
</dbReference>
<feature type="domain" description="Peptidase S8/S53" evidence="13">
    <location>
        <begin position="141"/>
        <end position="530"/>
    </location>
</feature>
<evidence type="ECO:0000256" key="9">
    <source>
        <dbReference type="PROSITE-ProRule" id="PRU01240"/>
    </source>
</evidence>
<dbReference type="Pfam" id="PF06280">
    <property type="entry name" value="fn3_5"/>
    <property type="match status" value="1"/>
</dbReference>
<evidence type="ECO:0000256" key="10">
    <source>
        <dbReference type="RuleBase" id="RU003355"/>
    </source>
</evidence>
<name>A0A9P8V7N5_9PEZI</name>
<feature type="active site" description="Charge relay system" evidence="8 9">
    <location>
        <position position="512"/>
    </location>
</feature>